<protein>
    <submittedName>
        <fullName evidence="5">MIR domain-containing protein</fullName>
    </submittedName>
</protein>
<sequence>MRIFFFLFCALLFLFTAKADDDPVTCTSIMKLLNVNEKVRLHSHDVKYGSGSGQQSITGMPDSGDVNSHWQILPAIGDECLRGEPIKCGTTIRFMHLTTRCFLHSHLFPAPLSRSHQEISCFGKEGEGSDTGDHYKVVCNGDLWNEDDEVRFKHVDTGMYLATSGQQYGRPISGQREVVGRSSSSGYDALWTTAEGIYIKSS</sequence>
<evidence type="ECO:0000313" key="6">
    <source>
        <dbReference type="Proteomes" id="UP001201812"/>
    </source>
</evidence>
<dbReference type="PANTHER" id="PTHR46809:SF2">
    <property type="entry name" value="GH21273P"/>
    <property type="match status" value="1"/>
</dbReference>
<feature type="domain" description="MIR" evidence="4">
    <location>
        <begin position="21"/>
        <end position="75"/>
    </location>
</feature>
<comment type="caution">
    <text evidence="5">The sequence shown here is derived from an EMBL/GenBank/DDBJ whole genome shotgun (WGS) entry which is preliminary data.</text>
</comment>
<evidence type="ECO:0000256" key="3">
    <source>
        <dbReference type="SAM" id="SignalP"/>
    </source>
</evidence>
<gene>
    <name evidence="5" type="ORF">DdX_11915</name>
</gene>
<keyword evidence="6" id="KW-1185">Reference proteome</keyword>
<dbReference type="Pfam" id="PF02815">
    <property type="entry name" value="MIR"/>
    <property type="match status" value="1"/>
</dbReference>
<feature type="chain" id="PRO_5041994773" evidence="3">
    <location>
        <begin position="20"/>
        <end position="202"/>
    </location>
</feature>
<reference evidence="5" key="1">
    <citation type="submission" date="2022-01" db="EMBL/GenBank/DDBJ databases">
        <title>Genome Sequence Resource for Two Populations of Ditylenchus destructor, the Migratory Endoparasitic Phytonematode.</title>
        <authorList>
            <person name="Zhang H."/>
            <person name="Lin R."/>
            <person name="Xie B."/>
        </authorList>
    </citation>
    <scope>NUCLEOTIDE SEQUENCE</scope>
    <source>
        <strain evidence="5">BazhouSP</strain>
    </source>
</reference>
<dbReference type="Gene3D" id="2.80.10.50">
    <property type="match status" value="1"/>
</dbReference>
<dbReference type="EMBL" id="JAKKPZ010000036">
    <property type="protein sequence ID" value="KAI1708237.1"/>
    <property type="molecule type" value="Genomic_DNA"/>
</dbReference>
<evidence type="ECO:0000313" key="5">
    <source>
        <dbReference type="EMBL" id="KAI1708237.1"/>
    </source>
</evidence>
<dbReference type="SUPFAM" id="SSF82109">
    <property type="entry name" value="MIR domain"/>
    <property type="match status" value="1"/>
</dbReference>
<dbReference type="PANTHER" id="PTHR46809">
    <property type="entry name" value="STROMAL CELL-DERIVED FACTOR 2-LIKE PROTEIN"/>
    <property type="match status" value="1"/>
</dbReference>
<dbReference type="InterPro" id="IPR036300">
    <property type="entry name" value="MIR_dom_sf"/>
</dbReference>
<feature type="signal peptide" evidence="3">
    <location>
        <begin position="1"/>
        <end position="19"/>
    </location>
</feature>
<name>A0AAD4MVY4_9BILA</name>
<dbReference type="SMART" id="SM00472">
    <property type="entry name" value="MIR"/>
    <property type="match status" value="3"/>
</dbReference>
<dbReference type="PROSITE" id="PS50919">
    <property type="entry name" value="MIR"/>
    <property type="match status" value="3"/>
</dbReference>
<keyword evidence="2" id="KW-0677">Repeat</keyword>
<evidence type="ECO:0000259" key="4">
    <source>
        <dbReference type="PROSITE" id="PS50919"/>
    </source>
</evidence>
<evidence type="ECO:0000256" key="1">
    <source>
        <dbReference type="ARBA" id="ARBA00022729"/>
    </source>
</evidence>
<dbReference type="Proteomes" id="UP001201812">
    <property type="component" value="Unassembled WGS sequence"/>
</dbReference>
<feature type="domain" description="MIR" evidence="4">
    <location>
        <begin position="141"/>
        <end position="196"/>
    </location>
</feature>
<organism evidence="5 6">
    <name type="scientific">Ditylenchus destructor</name>
    <dbReference type="NCBI Taxonomy" id="166010"/>
    <lineage>
        <taxon>Eukaryota</taxon>
        <taxon>Metazoa</taxon>
        <taxon>Ecdysozoa</taxon>
        <taxon>Nematoda</taxon>
        <taxon>Chromadorea</taxon>
        <taxon>Rhabditida</taxon>
        <taxon>Tylenchina</taxon>
        <taxon>Tylenchomorpha</taxon>
        <taxon>Sphaerularioidea</taxon>
        <taxon>Anguinidae</taxon>
        <taxon>Anguininae</taxon>
        <taxon>Ditylenchus</taxon>
    </lineage>
</organism>
<evidence type="ECO:0000256" key="2">
    <source>
        <dbReference type="ARBA" id="ARBA00022737"/>
    </source>
</evidence>
<proteinExistence type="predicted"/>
<dbReference type="AlphaFoldDB" id="A0AAD4MVY4"/>
<dbReference type="InterPro" id="IPR016093">
    <property type="entry name" value="MIR_motif"/>
</dbReference>
<keyword evidence="1 3" id="KW-0732">Signal</keyword>
<feature type="domain" description="MIR" evidence="4">
    <location>
        <begin position="83"/>
        <end position="140"/>
    </location>
</feature>
<accession>A0AAD4MVY4</accession>